<proteinExistence type="predicted"/>
<dbReference type="Gene3D" id="2.60.120.200">
    <property type="match status" value="1"/>
</dbReference>
<keyword evidence="2" id="KW-1185">Reference proteome</keyword>
<dbReference type="Proteomes" id="UP001143545">
    <property type="component" value="Unassembled WGS sequence"/>
</dbReference>
<dbReference type="EMBL" id="BRVP01000001">
    <property type="protein sequence ID" value="GLB51139.1"/>
    <property type="molecule type" value="Genomic_DNA"/>
</dbReference>
<evidence type="ECO:0000313" key="1">
    <source>
        <dbReference type="EMBL" id="GLB51139.1"/>
    </source>
</evidence>
<dbReference type="RefSeq" id="WP_281751379.1">
    <property type="nucleotide sequence ID" value="NZ_BRVP01000001.1"/>
</dbReference>
<accession>A0A9W6ETJ2</accession>
<dbReference type="NCBIfam" id="NF038128">
    <property type="entry name" value="choice_anch_J"/>
    <property type="match status" value="1"/>
</dbReference>
<sequence>MFCVFDSDVSTCQDWLVTPQITVSSAYSVLSFDIGNYYTIDYGYSLKVMVSTTSQTNISDYTTVTTYTESAIATANFGTKIVDLSAYSGQSIYIAFVAEGNATTLGNDAFYIDYVAMVASASSAPSVATNPYPSDGATNVPLTLAIDSSYTQVTFTWDAPTTGEAPFIIL</sequence>
<gene>
    <name evidence="1" type="ORF">NBRC110019_01780</name>
</gene>
<comment type="caution">
    <text evidence="1">The sequence shown here is derived from an EMBL/GenBank/DDBJ whole genome shotgun (WGS) entry which is preliminary data.</text>
</comment>
<dbReference type="AlphaFoldDB" id="A0A9W6ETJ2"/>
<name>A0A9W6ETJ2_9FLAO</name>
<evidence type="ECO:0000313" key="2">
    <source>
        <dbReference type="Proteomes" id="UP001143545"/>
    </source>
</evidence>
<reference evidence="1" key="1">
    <citation type="submission" date="2022-07" db="EMBL/GenBank/DDBJ databases">
        <title>Taxonomy of Novel Oxalotrophic and Methylotrophic Bacteria.</title>
        <authorList>
            <person name="Sahin N."/>
            <person name="Tani A."/>
        </authorList>
    </citation>
    <scope>NUCLEOTIDE SEQUENCE</scope>
    <source>
        <strain evidence="1">AM327</strain>
    </source>
</reference>
<protein>
    <submittedName>
        <fullName evidence="1">Uncharacterized protein</fullName>
    </submittedName>
</protein>
<organism evidence="1 2">
    <name type="scientific">Neptunitalea chrysea</name>
    <dbReference type="NCBI Taxonomy" id="1647581"/>
    <lineage>
        <taxon>Bacteria</taxon>
        <taxon>Pseudomonadati</taxon>
        <taxon>Bacteroidota</taxon>
        <taxon>Flavobacteriia</taxon>
        <taxon>Flavobacteriales</taxon>
        <taxon>Flavobacteriaceae</taxon>
        <taxon>Neptunitalea</taxon>
    </lineage>
</organism>